<dbReference type="SUPFAM" id="SSF58087">
    <property type="entry name" value="Variant surface glycoprotein (N-terminal domain)"/>
    <property type="match status" value="1"/>
</dbReference>
<dbReference type="Gene3D" id="1.10.470.10">
    <property type="entry name" value="Variant Surface Glycoprotein, subunit A, domain 2"/>
    <property type="match status" value="1"/>
</dbReference>
<evidence type="ECO:0000313" key="8">
    <source>
        <dbReference type="EMBL" id="APD74509.1"/>
    </source>
</evidence>
<keyword evidence="3" id="KW-0336">GPI-anchor</keyword>
<evidence type="ECO:0000256" key="6">
    <source>
        <dbReference type="ARBA" id="ARBA00023288"/>
    </source>
</evidence>
<evidence type="ECO:0000256" key="3">
    <source>
        <dbReference type="ARBA" id="ARBA00022622"/>
    </source>
</evidence>
<dbReference type="GO" id="GO:0098552">
    <property type="term" value="C:side of membrane"/>
    <property type="evidence" value="ECO:0007669"/>
    <property type="project" value="UniProtKB-KW"/>
</dbReference>
<keyword evidence="5" id="KW-0325">Glycoprotein</keyword>
<proteinExistence type="predicted"/>
<dbReference type="Gene3D" id="3.90.150.10">
    <property type="entry name" value="Variant Surface Glycoprotein, subunit A domain 1"/>
    <property type="match status" value="1"/>
</dbReference>
<dbReference type="GO" id="GO:0005886">
    <property type="term" value="C:plasma membrane"/>
    <property type="evidence" value="ECO:0007669"/>
    <property type="project" value="UniProtKB-SubCell"/>
</dbReference>
<dbReference type="EMBL" id="KX700553">
    <property type="protein sequence ID" value="APD74509.1"/>
    <property type="molecule type" value="Genomic_DNA"/>
</dbReference>
<evidence type="ECO:0000256" key="1">
    <source>
        <dbReference type="ARBA" id="ARBA00004609"/>
    </source>
</evidence>
<dbReference type="Pfam" id="PF00913">
    <property type="entry name" value="Trypan_glycop"/>
    <property type="match status" value="1"/>
</dbReference>
<dbReference type="GO" id="GO:0042783">
    <property type="term" value="P:symbiont-mediated evasion of host immune response"/>
    <property type="evidence" value="ECO:0007669"/>
    <property type="project" value="InterPro"/>
</dbReference>
<evidence type="ECO:0000256" key="4">
    <source>
        <dbReference type="ARBA" id="ARBA00023136"/>
    </source>
</evidence>
<evidence type="ECO:0000256" key="2">
    <source>
        <dbReference type="ARBA" id="ARBA00022475"/>
    </source>
</evidence>
<keyword evidence="2" id="KW-1003">Cell membrane</keyword>
<evidence type="ECO:0000256" key="5">
    <source>
        <dbReference type="ARBA" id="ARBA00023180"/>
    </source>
</evidence>
<dbReference type="AlphaFoldDB" id="A0A1J0R9C2"/>
<feature type="domain" description="Trypanosome variant surface glycoprotein A-type N-terminal" evidence="7">
    <location>
        <begin position="30"/>
        <end position="183"/>
    </location>
</feature>
<keyword evidence="4" id="KW-0472">Membrane</keyword>
<reference evidence="8" key="1">
    <citation type="submission" date="2016-08" db="EMBL/GenBank/DDBJ databases">
        <title>VSG repertoire of Trypanosoma brucei EATRO 1125.</title>
        <authorList>
            <person name="Cross G.A."/>
        </authorList>
    </citation>
    <scope>NUCLEOTIDE SEQUENCE</scope>
    <source>
        <strain evidence="8">EATRO 1125</strain>
    </source>
</reference>
<accession>A0A1J0R9C2</accession>
<organism evidence="8">
    <name type="scientific">Trypanosoma brucei</name>
    <dbReference type="NCBI Taxonomy" id="5691"/>
    <lineage>
        <taxon>Eukaryota</taxon>
        <taxon>Discoba</taxon>
        <taxon>Euglenozoa</taxon>
        <taxon>Kinetoplastea</taxon>
        <taxon>Metakinetoplastina</taxon>
        <taxon>Trypanosomatida</taxon>
        <taxon>Trypanosomatidae</taxon>
        <taxon>Trypanosoma</taxon>
    </lineage>
</organism>
<evidence type="ECO:0000259" key="7">
    <source>
        <dbReference type="Pfam" id="PF00913"/>
    </source>
</evidence>
<sequence length="282" mass="31827">MSEAQNVYNQMEEDAYVRAHQATTKHGWQPTPKKMLHGIFDFSKADEVHKNGLTTIEAASPKRQTDKLTTMAFLDVKEMKSGHKQSAQTDEVSNLKTAVTSGEAKTAIKQLLAATQKETKAGANEEKAQKTVTTAFKTIDQNLDNLWGKIKKKSVVDIKQKLGKDTTIGDIDNAEDLQATIAIYDGAAKNTIQKLEQEKTQQKALTPTVKQKVTINARNTKTKDPTKKRDVNFIITKMMVKNAFQNMRQKQLRIMTNMAKPSQFLRSQVKSKKMQRWLKMGR</sequence>
<keyword evidence="6" id="KW-0449">Lipoprotein</keyword>
<name>A0A1J0R9C2_9TRYP</name>
<protein>
    <submittedName>
        <fullName evidence="8">Variant surface glycoprotein 1125.3158</fullName>
    </submittedName>
</protein>
<dbReference type="InterPro" id="IPR001812">
    <property type="entry name" value="Trypano_VSG_A_N_dom"/>
</dbReference>
<comment type="subcellular location">
    <subcellularLocation>
        <location evidence="1">Cell membrane</location>
        <topology evidence="1">Lipid-anchor</topology>
        <topology evidence="1">GPI-anchor</topology>
    </subcellularLocation>
</comment>